<dbReference type="RefSeq" id="XP_026732995.1">
    <property type="nucleotide sequence ID" value="XM_026877194.1"/>
</dbReference>
<dbReference type="AlphaFoldDB" id="A0A7E5VXC8"/>
<dbReference type="Proteomes" id="UP000322000">
    <property type="component" value="Chromosome 1"/>
</dbReference>
<evidence type="ECO:0000256" key="6">
    <source>
        <dbReference type="ARBA" id="ARBA00023034"/>
    </source>
</evidence>
<evidence type="ECO:0000256" key="3">
    <source>
        <dbReference type="ARBA" id="ARBA00005599"/>
    </source>
</evidence>
<proteinExistence type="inferred from homology"/>
<feature type="compositionally biased region" description="Low complexity" evidence="9">
    <location>
        <begin position="115"/>
        <end position="125"/>
    </location>
</feature>
<keyword evidence="7 8" id="KW-0175">Coiled coil</keyword>
<dbReference type="PANTHER" id="PTHR21470">
    <property type="entry name" value="RAB6-INTERACTING PROTEIN GORAB"/>
    <property type="match status" value="1"/>
</dbReference>
<dbReference type="OrthoDB" id="9909311at2759"/>
<keyword evidence="6" id="KW-0333">Golgi apparatus</keyword>
<feature type="region of interest" description="Disordered" evidence="9">
    <location>
        <begin position="78"/>
        <end position="125"/>
    </location>
</feature>
<dbReference type="FunCoup" id="A0A7E5VXC8">
    <property type="interactions" value="24"/>
</dbReference>
<organism evidence="10 11">
    <name type="scientific">Trichoplusia ni</name>
    <name type="common">Cabbage looper</name>
    <dbReference type="NCBI Taxonomy" id="7111"/>
    <lineage>
        <taxon>Eukaryota</taxon>
        <taxon>Metazoa</taxon>
        <taxon>Ecdysozoa</taxon>
        <taxon>Arthropoda</taxon>
        <taxon>Hexapoda</taxon>
        <taxon>Insecta</taxon>
        <taxon>Pterygota</taxon>
        <taxon>Neoptera</taxon>
        <taxon>Endopterygota</taxon>
        <taxon>Lepidoptera</taxon>
        <taxon>Glossata</taxon>
        <taxon>Ditrysia</taxon>
        <taxon>Noctuoidea</taxon>
        <taxon>Noctuidae</taxon>
        <taxon>Plusiinae</taxon>
        <taxon>Trichoplusia</taxon>
    </lineage>
</organism>
<evidence type="ECO:0000256" key="5">
    <source>
        <dbReference type="ARBA" id="ARBA00022490"/>
    </source>
</evidence>
<keyword evidence="10" id="KW-1185">Reference proteome</keyword>
<evidence type="ECO:0000256" key="4">
    <source>
        <dbReference type="ARBA" id="ARBA00014130"/>
    </source>
</evidence>
<accession>A0A7E5VXC8</accession>
<evidence type="ECO:0000313" key="11">
    <source>
        <dbReference type="RefSeq" id="XP_026732995.1"/>
    </source>
</evidence>
<dbReference type="PANTHER" id="PTHR21470:SF2">
    <property type="entry name" value="RAB6-INTERACTING GOLGIN"/>
    <property type="match status" value="1"/>
</dbReference>
<reference evidence="11" key="1">
    <citation type="submission" date="2025-08" db="UniProtKB">
        <authorList>
            <consortium name="RefSeq"/>
        </authorList>
    </citation>
    <scope>IDENTIFICATION</scope>
</reference>
<evidence type="ECO:0000256" key="7">
    <source>
        <dbReference type="ARBA" id="ARBA00023054"/>
    </source>
</evidence>
<evidence type="ECO:0000313" key="10">
    <source>
        <dbReference type="Proteomes" id="UP000322000"/>
    </source>
</evidence>
<dbReference type="GO" id="GO:0005794">
    <property type="term" value="C:Golgi apparatus"/>
    <property type="evidence" value="ECO:0007669"/>
    <property type="project" value="UniProtKB-SubCell"/>
</dbReference>
<protein>
    <recommendedName>
        <fullName evidence="4">RAB6-interacting golgin</fullName>
    </recommendedName>
</protein>
<dbReference type="InterPro" id="IPR007033">
    <property type="entry name" value="GORAB"/>
</dbReference>
<sequence>MSTFSGFSEEELKRIKSNENTVNSGPKINAANVKKLDRIGYKQKRPTSQYKLPILQKHNSDDAIDSMEFDKCKLSLRSPTTPARDMTVAEENNKENVDNNDNATEETSKETSEINNKTNEGTETNGADYASIERKNSMVAPDIVRGVENYSEDEMANHKVKLEELQLRQKIMEEQNKKRKEMLAKALADRTKQTSEEVLRLEKIKKELQVLDSQFSQDVAVLRGKIDQACLSYADAEKHYLRVEKEFLQAKIHLQKEKEKKELLTEHLCALITHNETRKAQKLETLMLELATDKKKEINEVLPPIEDEKPVVVDGVDERTGKIVEIVPQS</sequence>
<dbReference type="GO" id="GO:1905515">
    <property type="term" value="P:non-motile cilium assembly"/>
    <property type="evidence" value="ECO:0007669"/>
    <property type="project" value="TreeGrafter"/>
</dbReference>
<evidence type="ECO:0000256" key="1">
    <source>
        <dbReference type="ARBA" id="ARBA00004496"/>
    </source>
</evidence>
<dbReference type="CTD" id="92344"/>
<dbReference type="KEGG" id="tnl:113497599"/>
<dbReference type="InParanoid" id="A0A7E5VXC8"/>
<feature type="coiled-coil region" evidence="8">
    <location>
        <begin position="155"/>
        <end position="182"/>
    </location>
</feature>
<gene>
    <name evidence="11" type="primary">LOC113497599</name>
</gene>
<evidence type="ECO:0000256" key="2">
    <source>
        <dbReference type="ARBA" id="ARBA00004555"/>
    </source>
</evidence>
<evidence type="ECO:0000256" key="9">
    <source>
        <dbReference type="SAM" id="MobiDB-lite"/>
    </source>
</evidence>
<comment type="similarity">
    <text evidence="3">Belongs to the GORAB family.</text>
</comment>
<comment type="subcellular location">
    <subcellularLocation>
        <location evidence="1">Cytoplasm</location>
    </subcellularLocation>
    <subcellularLocation>
        <location evidence="2">Golgi apparatus</location>
    </subcellularLocation>
</comment>
<evidence type="ECO:0000256" key="8">
    <source>
        <dbReference type="SAM" id="Coils"/>
    </source>
</evidence>
<dbReference type="GeneID" id="113497599"/>
<keyword evidence="5" id="KW-0963">Cytoplasm</keyword>
<name>A0A7E5VXC8_TRINI</name>